<protein>
    <submittedName>
        <fullName evidence="3">NUDIX hydrolase</fullName>
    </submittedName>
</protein>
<dbReference type="InterPro" id="IPR020476">
    <property type="entry name" value="Nudix_hydrolase"/>
</dbReference>
<sequence>MVTLIVTDIDIEYVPKACAYITRATGELLVFEGPGHDGLQIPKGTLEPGESPREALFREVMEESGLGTLNATQRLTTDVWTRRESPPKRYVRHFFHATVHEPRDCWTHTVTDGGDEHGSEFDLYWVEPPVGREFALDLDDYLHLLPIDGSSGVATASD</sequence>
<evidence type="ECO:0000313" key="4">
    <source>
        <dbReference type="Proteomes" id="UP000011607"/>
    </source>
</evidence>
<dbReference type="PATRIC" id="fig|1227454.3.peg.2940"/>
<dbReference type="AlphaFoldDB" id="M0LK36"/>
<gene>
    <name evidence="3" type="ORF">C446_14349</name>
</gene>
<dbReference type="PROSITE" id="PS00893">
    <property type="entry name" value="NUDIX_BOX"/>
    <property type="match status" value="1"/>
</dbReference>
<dbReference type="Gene3D" id="3.90.79.10">
    <property type="entry name" value="Nucleoside Triphosphate Pyrophosphohydrolase"/>
    <property type="match status" value="1"/>
</dbReference>
<dbReference type="Proteomes" id="UP000011607">
    <property type="component" value="Unassembled WGS sequence"/>
</dbReference>
<accession>M0LK36</accession>
<dbReference type="InterPro" id="IPR000086">
    <property type="entry name" value="NUDIX_hydrolase_dom"/>
</dbReference>
<dbReference type="InterPro" id="IPR020084">
    <property type="entry name" value="NUDIX_hydrolase_CS"/>
</dbReference>
<dbReference type="Pfam" id="PF00293">
    <property type="entry name" value="NUDIX"/>
    <property type="match status" value="1"/>
</dbReference>
<dbReference type="GO" id="GO:0016787">
    <property type="term" value="F:hydrolase activity"/>
    <property type="evidence" value="ECO:0007669"/>
    <property type="project" value="UniProtKB-KW"/>
</dbReference>
<dbReference type="CDD" id="cd04663">
    <property type="entry name" value="NUDIX_Hydrolase"/>
    <property type="match status" value="1"/>
</dbReference>
<feature type="domain" description="Nudix hydrolase" evidence="2">
    <location>
        <begin position="12"/>
        <end position="151"/>
    </location>
</feature>
<dbReference type="eggNOG" id="arCOG01077">
    <property type="taxonomic scope" value="Archaea"/>
</dbReference>
<keyword evidence="1 3" id="KW-0378">Hydrolase</keyword>
<dbReference type="STRING" id="1227454.C446_14349"/>
<evidence type="ECO:0000256" key="1">
    <source>
        <dbReference type="ARBA" id="ARBA00022801"/>
    </source>
</evidence>
<evidence type="ECO:0000259" key="2">
    <source>
        <dbReference type="PROSITE" id="PS51462"/>
    </source>
</evidence>
<dbReference type="SUPFAM" id="SSF55811">
    <property type="entry name" value="Nudix"/>
    <property type="match status" value="1"/>
</dbReference>
<dbReference type="InterPro" id="IPR015797">
    <property type="entry name" value="NUDIX_hydrolase-like_dom_sf"/>
</dbReference>
<comment type="caution">
    <text evidence="3">The sequence shown here is derived from an EMBL/GenBank/DDBJ whole genome shotgun (WGS) entry which is preliminary data.</text>
</comment>
<name>M0LK36_9EURY</name>
<reference evidence="3 4" key="1">
    <citation type="journal article" date="2014" name="PLoS Genet.">
        <title>Phylogenetically driven sequencing of extremely halophilic archaea reveals strategies for static and dynamic osmo-response.</title>
        <authorList>
            <person name="Becker E.A."/>
            <person name="Seitzer P.M."/>
            <person name="Tritt A."/>
            <person name="Larsen D."/>
            <person name="Krusor M."/>
            <person name="Yao A.I."/>
            <person name="Wu D."/>
            <person name="Madern D."/>
            <person name="Eisen J.A."/>
            <person name="Darling A.E."/>
            <person name="Facciotti M.T."/>
        </authorList>
    </citation>
    <scope>NUCLEOTIDE SEQUENCE [LARGE SCALE GENOMIC DNA]</scope>
    <source>
        <strain evidence="3 4">JCM 10879</strain>
    </source>
</reference>
<keyword evidence="4" id="KW-1185">Reference proteome</keyword>
<evidence type="ECO:0000313" key="3">
    <source>
        <dbReference type="EMBL" id="EMA33418.1"/>
    </source>
</evidence>
<dbReference type="EMBL" id="AOMA01000142">
    <property type="protein sequence ID" value="EMA33418.1"/>
    <property type="molecule type" value="Genomic_DNA"/>
</dbReference>
<organism evidence="3 4">
    <name type="scientific">Halobiforma nitratireducens JCM 10879</name>
    <dbReference type="NCBI Taxonomy" id="1227454"/>
    <lineage>
        <taxon>Archaea</taxon>
        <taxon>Methanobacteriati</taxon>
        <taxon>Methanobacteriota</taxon>
        <taxon>Stenosarchaea group</taxon>
        <taxon>Halobacteria</taxon>
        <taxon>Halobacteriales</taxon>
        <taxon>Natrialbaceae</taxon>
        <taxon>Halobiforma</taxon>
    </lineage>
</organism>
<dbReference type="PROSITE" id="PS51462">
    <property type="entry name" value="NUDIX"/>
    <property type="match status" value="1"/>
</dbReference>
<proteinExistence type="predicted"/>
<dbReference type="PRINTS" id="PR00502">
    <property type="entry name" value="NUDIXFAMILY"/>
</dbReference>